<organism evidence="1 2">
    <name type="scientific">Carya illinoinensis</name>
    <name type="common">Pecan</name>
    <dbReference type="NCBI Taxonomy" id="32201"/>
    <lineage>
        <taxon>Eukaryota</taxon>
        <taxon>Viridiplantae</taxon>
        <taxon>Streptophyta</taxon>
        <taxon>Embryophyta</taxon>
        <taxon>Tracheophyta</taxon>
        <taxon>Spermatophyta</taxon>
        <taxon>Magnoliopsida</taxon>
        <taxon>eudicotyledons</taxon>
        <taxon>Gunneridae</taxon>
        <taxon>Pentapetalae</taxon>
        <taxon>rosids</taxon>
        <taxon>fabids</taxon>
        <taxon>Fagales</taxon>
        <taxon>Juglandaceae</taxon>
        <taxon>Carya</taxon>
    </lineage>
</organism>
<evidence type="ECO:0000313" key="2">
    <source>
        <dbReference type="Proteomes" id="UP000811609"/>
    </source>
</evidence>
<keyword evidence="2" id="KW-1185">Reference proteome</keyword>
<gene>
    <name evidence="1" type="ORF">CIPAW_03G112100</name>
</gene>
<comment type="caution">
    <text evidence="1">The sequence shown here is derived from an EMBL/GenBank/DDBJ whole genome shotgun (WGS) entry which is preliminary data.</text>
</comment>
<dbReference type="EMBL" id="CM031811">
    <property type="protein sequence ID" value="KAG6660508.1"/>
    <property type="molecule type" value="Genomic_DNA"/>
</dbReference>
<accession>A0A8T1QZG7</accession>
<evidence type="ECO:0000313" key="1">
    <source>
        <dbReference type="EMBL" id="KAG6660508.1"/>
    </source>
</evidence>
<sequence length="125" mass="13735">MLSCRVGGDWKFENLWSNCALWHEVQDQELGLCYFYTCLKFNMCNANIAENNVVENLGLVGPNANTLGDQVGETVISEAQAPDQDALPGDGKQVVSSDEECEEVWHDEEPAAAQSIKGSWLLATL</sequence>
<dbReference type="Proteomes" id="UP000811609">
    <property type="component" value="Chromosome 3"/>
</dbReference>
<reference evidence="1" key="1">
    <citation type="submission" date="2020-12" db="EMBL/GenBank/DDBJ databases">
        <title>WGS assembly of Carya illinoinensis cv. Pawnee.</title>
        <authorList>
            <person name="Platts A."/>
            <person name="Shu S."/>
            <person name="Wright S."/>
            <person name="Barry K."/>
            <person name="Edger P."/>
            <person name="Pires J.C."/>
            <person name="Schmutz J."/>
        </authorList>
    </citation>
    <scope>NUCLEOTIDE SEQUENCE</scope>
    <source>
        <tissue evidence="1">Leaf</tissue>
    </source>
</reference>
<protein>
    <submittedName>
        <fullName evidence="1">Uncharacterized protein</fullName>
    </submittedName>
</protein>
<dbReference type="AlphaFoldDB" id="A0A8T1QZG7"/>
<proteinExistence type="predicted"/>
<name>A0A8T1QZG7_CARIL</name>